<dbReference type="OrthoDB" id="2432458at2759"/>
<gene>
    <name evidence="3" type="ORF">RCL2_002462400</name>
    <name evidence="2" type="ORF">RclHR1_01830016</name>
</gene>
<dbReference type="AlphaFoldDB" id="A0A2Z6QM06"/>
<dbReference type="Proteomes" id="UP000615446">
    <property type="component" value="Unassembled WGS sequence"/>
</dbReference>
<comment type="caution">
    <text evidence="2">The sequence shown here is derived from an EMBL/GenBank/DDBJ whole genome shotgun (WGS) entry which is preliminary data.</text>
</comment>
<dbReference type="Proteomes" id="UP000247702">
    <property type="component" value="Unassembled WGS sequence"/>
</dbReference>
<sequence>MTTNNSNNFSSNVCGSNFQTAATQAYDAHTYNNNANSSISGQQPLPNNNVNYFPDNNTSLNHNHQQQYDSHSNYQQYTQQSGNNVTITPDHNLHHNYQQPMSNVASNSNPTSDASNTIPHYNNQQPTPNNISTPQFYHDQNQQNPLQSNTLPLLNPFGISINSPQAPIIIVNSDTQNQLQQVLSYLNNFFST</sequence>
<dbReference type="EMBL" id="BEXD01000924">
    <property type="protein sequence ID" value="GBB91157.1"/>
    <property type="molecule type" value="Genomic_DNA"/>
</dbReference>
<feature type="region of interest" description="Disordered" evidence="1">
    <location>
        <begin position="82"/>
        <end position="150"/>
    </location>
</feature>
<evidence type="ECO:0000313" key="3">
    <source>
        <dbReference type="EMBL" id="GES98064.1"/>
    </source>
</evidence>
<proteinExistence type="predicted"/>
<protein>
    <submittedName>
        <fullName evidence="2">Uncharacterized protein</fullName>
    </submittedName>
</protein>
<keyword evidence="4" id="KW-1185">Reference proteome</keyword>
<reference evidence="3" key="2">
    <citation type="submission" date="2019-10" db="EMBL/GenBank/DDBJ databases">
        <title>Conservation and host-specific expression of non-tandemly repeated heterogenous ribosome RNA gene in arbuscular mycorrhizal fungi.</title>
        <authorList>
            <person name="Maeda T."/>
            <person name="Kobayashi Y."/>
            <person name="Nakagawa T."/>
            <person name="Ezawa T."/>
            <person name="Yamaguchi K."/>
            <person name="Bino T."/>
            <person name="Nishimoto Y."/>
            <person name="Shigenobu S."/>
            <person name="Kawaguchi M."/>
        </authorList>
    </citation>
    <scope>NUCLEOTIDE SEQUENCE</scope>
    <source>
        <strain evidence="3">HR1</strain>
    </source>
</reference>
<accession>A0A2Z6QM06</accession>
<evidence type="ECO:0000313" key="4">
    <source>
        <dbReference type="Proteomes" id="UP000247702"/>
    </source>
</evidence>
<organism evidence="2 4">
    <name type="scientific">Rhizophagus clarus</name>
    <dbReference type="NCBI Taxonomy" id="94130"/>
    <lineage>
        <taxon>Eukaryota</taxon>
        <taxon>Fungi</taxon>
        <taxon>Fungi incertae sedis</taxon>
        <taxon>Mucoromycota</taxon>
        <taxon>Glomeromycotina</taxon>
        <taxon>Glomeromycetes</taxon>
        <taxon>Glomerales</taxon>
        <taxon>Glomeraceae</taxon>
        <taxon>Rhizophagus</taxon>
    </lineage>
</organism>
<reference evidence="2 4" key="1">
    <citation type="submission" date="2017-11" db="EMBL/GenBank/DDBJ databases">
        <title>The genome of Rhizophagus clarus HR1 reveals common genetic basis of auxotrophy among arbuscular mycorrhizal fungi.</title>
        <authorList>
            <person name="Kobayashi Y."/>
        </authorList>
    </citation>
    <scope>NUCLEOTIDE SEQUENCE [LARGE SCALE GENOMIC DNA]</scope>
    <source>
        <strain evidence="2 4">HR1</strain>
    </source>
</reference>
<name>A0A2Z6QM06_9GLOM</name>
<evidence type="ECO:0000313" key="2">
    <source>
        <dbReference type="EMBL" id="GBB91157.1"/>
    </source>
</evidence>
<dbReference type="EMBL" id="BLAL01000262">
    <property type="protein sequence ID" value="GES98064.1"/>
    <property type="molecule type" value="Genomic_DNA"/>
</dbReference>
<evidence type="ECO:0000256" key="1">
    <source>
        <dbReference type="SAM" id="MobiDB-lite"/>
    </source>
</evidence>